<keyword evidence="4" id="KW-1185">Reference proteome</keyword>
<reference evidence="3 4" key="1">
    <citation type="submission" date="2019-09" db="EMBL/GenBank/DDBJ databases">
        <title>Report of infection by Mycobacterium simiae a patient suffering from pulmonary tuberculosis.</title>
        <authorList>
            <person name="Mohanty P.S."/>
            <person name="Bansal A.K."/>
            <person name="Singh H."/>
            <person name="Sharma S."/>
            <person name="Patil S.A."/>
            <person name="Upadhaya P."/>
            <person name="Singh P.K."/>
            <person name="Kumar D."/>
            <person name="Kumar S."/>
            <person name="Singh R.K."/>
            <person name="Chaudhary B."/>
        </authorList>
    </citation>
    <scope>NUCLEOTIDE SEQUENCE [LARGE SCALE GENOMIC DNA]</scope>
    <source>
        <strain evidence="3 4">JAL-560-SIM</strain>
    </source>
</reference>
<dbReference type="Proteomes" id="UP000324701">
    <property type="component" value="Unassembled WGS sequence"/>
</dbReference>
<gene>
    <name evidence="3" type="ORF">F0Q45_06600</name>
</gene>
<dbReference type="InterPro" id="IPR011251">
    <property type="entry name" value="Luciferase-like_dom"/>
</dbReference>
<dbReference type="Pfam" id="PF00296">
    <property type="entry name" value="Bac_luciferase"/>
    <property type="match status" value="1"/>
</dbReference>
<dbReference type="EMBL" id="VTZN01000025">
    <property type="protein sequence ID" value="KAA1251004.1"/>
    <property type="molecule type" value="Genomic_DNA"/>
</dbReference>
<evidence type="ECO:0000259" key="2">
    <source>
        <dbReference type="Pfam" id="PF00296"/>
    </source>
</evidence>
<dbReference type="PANTHER" id="PTHR43244">
    <property type="match status" value="1"/>
</dbReference>
<dbReference type="GO" id="GO:0016705">
    <property type="term" value="F:oxidoreductase activity, acting on paired donors, with incorporation or reduction of molecular oxygen"/>
    <property type="evidence" value="ECO:0007669"/>
    <property type="project" value="InterPro"/>
</dbReference>
<proteinExistence type="predicted"/>
<dbReference type="InterPro" id="IPR036661">
    <property type="entry name" value="Luciferase-like_sf"/>
</dbReference>
<feature type="domain" description="Luciferase-like" evidence="2">
    <location>
        <begin position="15"/>
        <end position="294"/>
    </location>
</feature>
<evidence type="ECO:0000313" key="3">
    <source>
        <dbReference type="EMBL" id="KAA1251004.1"/>
    </source>
</evidence>
<sequence length="325" mass="34819">MVASGIAINQIPGVSVQRMAELAQEAERLGFNRCWVCDQGLDCHDIFVTLTAAALQTGSIRLGTGITHPYARHPAVTAAGIASLDELSGGRAFLGLGAGGIDTLSPMGLKRQKPLAAVRETIQIVRALGGGSPVDFDGEVFRLHGAYLDYARCDMEIWVAGRGPRMRALGGGLADGVVFEFVHKDMLAGDIARVRQAAAQQGNRPRICYATMVVVDDRTLDKVRPALFWRLADAPPELRAQLGVSDTDVTAMRQAMASGGFPAVARLIKDDWVRPFVIMGSVEECAAELHRLITDLAIDEFQLPILDMESAPALMATVARMVAVA</sequence>
<name>A0A5B1BUU0_MYCSI</name>
<dbReference type="SUPFAM" id="SSF51679">
    <property type="entry name" value="Bacterial luciferase-like"/>
    <property type="match status" value="1"/>
</dbReference>
<protein>
    <submittedName>
        <fullName evidence="3">LLM class flavin-dependent oxidoreductase</fullName>
    </submittedName>
</protein>
<organism evidence="3 4">
    <name type="scientific">Mycobacterium simiae</name>
    <name type="common">Mycobacterium habana</name>
    <dbReference type="NCBI Taxonomy" id="1784"/>
    <lineage>
        <taxon>Bacteria</taxon>
        <taxon>Bacillati</taxon>
        <taxon>Actinomycetota</taxon>
        <taxon>Actinomycetes</taxon>
        <taxon>Mycobacteriales</taxon>
        <taxon>Mycobacteriaceae</taxon>
        <taxon>Mycobacterium</taxon>
        <taxon>Mycobacterium simiae complex</taxon>
    </lineage>
</organism>
<dbReference type="Gene3D" id="3.20.20.30">
    <property type="entry name" value="Luciferase-like domain"/>
    <property type="match status" value="1"/>
</dbReference>
<comment type="caution">
    <text evidence="3">The sequence shown here is derived from an EMBL/GenBank/DDBJ whole genome shotgun (WGS) entry which is preliminary data.</text>
</comment>
<dbReference type="PANTHER" id="PTHR43244:SF1">
    <property type="entry name" value="5,10-METHYLENETETRAHYDROMETHANOPTERIN REDUCTASE"/>
    <property type="match status" value="1"/>
</dbReference>
<evidence type="ECO:0000313" key="4">
    <source>
        <dbReference type="Proteomes" id="UP000324701"/>
    </source>
</evidence>
<evidence type="ECO:0000256" key="1">
    <source>
        <dbReference type="ARBA" id="ARBA00023002"/>
    </source>
</evidence>
<dbReference type="OrthoDB" id="5723777at2"/>
<dbReference type="AlphaFoldDB" id="A0A5B1BUU0"/>
<keyword evidence="1" id="KW-0560">Oxidoreductase</keyword>
<dbReference type="RefSeq" id="WP_149653185.1">
    <property type="nucleotide sequence ID" value="NZ_VTZN01000025.1"/>
</dbReference>
<accession>A0A5B1BUU0</accession>
<dbReference type="InterPro" id="IPR050564">
    <property type="entry name" value="F420-G6PD/mer"/>
</dbReference>